<keyword evidence="1" id="KW-0723">Serine/threonine-protein kinase</keyword>
<feature type="binding site" evidence="6">
    <location>
        <position position="127"/>
    </location>
    <ligand>
        <name>ATP</name>
        <dbReference type="ChEBI" id="CHEBI:30616"/>
    </ligand>
</feature>
<reference evidence="9" key="3">
    <citation type="submission" date="2023-07" db="EMBL/GenBank/DDBJ databases">
        <title>An improved reference 1 genome and first organelle genomes of Quercus suber.</title>
        <authorList>
            <consortium name="Genosuber Consortium"/>
            <person name="Usie A."/>
            <person name="Serra O."/>
            <person name="Barros P."/>
        </authorList>
    </citation>
    <scope>NUCLEOTIDE SEQUENCE</scope>
    <source>
        <strain evidence="9">HL8</strain>
        <tissue evidence="9">Leaves</tissue>
    </source>
</reference>
<evidence type="ECO:0000256" key="6">
    <source>
        <dbReference type="PROSITE-ProRule" id="PRU10141"/>
    </source>
</evidence>
<evidence type="ECO:0000256" key="2">
    <source>
        <dbReference type="ARBA" id="ARBA00022679"/>
    </source>
</evidence>
<dbReference type="Gene3D" id="3.30.200.20">
    <property type="entry name" value="Phosphorylase Kinase, domain 1"/>
    <property type="match status" value="1"/>
</dbReference>
<dbReference type="PANTHER" id="PTHR24056:SF425">
    <property type="entry name" value="PROTEIN KINASE DOMAIN-CONTAINING PROTEIN"/>
    <property type="match status" value="1"/>
</dbReference>
<dbReference type="EMBL" id="PKMF04000012">
    <property type="protein sequence ID" value="KAK7859487.1"/>
    <property type="molecule type" value="Genomic_DNA"/>
</dbReference>
<gene>
    <name evidence="9" type="ORF">CFP56_005863</name>
</gene>
<name>A0AAW0M663_QUESU</name>
<comment type="caution">
    <text evidence="9">The sequence shown here is derived from an EMBL/GenBank/DDBJ whole genome shotgun (WGS) entry which is preliminary data.</text>
</comment>
<feature type="region of interest" description="Disordered" evidence="7">
    <location>
        <begin position="1"/>
        <end position="49"/>
    </location>
</feature>
<dbReference type="PANTHER" id="PTHR24056">
    <property type="entry name" value="CELL DIVISION PROTEIN KINASE"/>
    <property type="match status" value="1"/>
</dbReference>
<feature type="compositionally biased region" description="Basic residues" evidence="7">
    <location>
        <begin position="409"/>
        <end position="418"/>
    </location>
</feature>
<dbReference type="GO" id="GO:0005634">
    <property type="term" value="C:nucleus"/>
    <property type="evidence" value="ECO:0007669"/>
    <property type="project" value="TreeGrafter"/>
</dbReference>
<keyword evidence="4 9" id="KW-0418">Kinase</keyword>
<evidence type="ECO:0000256" key="4">
    <source>
        <dbReference type="ARBA" id="ARBA00022777"/>
    </source>
</evidence>
<dbReference type="Gene3D" id="1.10.510.10">
    <property type="entry name" value="Transferase(Phosphotransferase) domain 1"/>
    <property type="match status" value="1"/>
</dbReference>
<organism evidence="9">
    <name type="scientific">Quercus suber</name>
    <name type="common">Cork oak</name>
    <dbReference type="NCBI Taxonomy" id="58331"/>
    <lineage>
        <taxon>Eukaryota</taxon>
        <taxon>Viridiplantae</taxon>
        <taxon>Streptophyta</taxon>
        <taxon>Embryophyta</taxon>
        <taxon>Tracheophyta</taxon>
        <taxon>Spermatophyta</taxon>
        <taxon>Magnoliopsida</taxon>
        <taxon>eudicotyledons</taxon>
        <taxon>Gunneridae</taxon>
        <taxon>Pentapetalae</taxon>
        <taxon>rosids</taxon>
        <taxon>fabids</taxon>
        <taxon>Fagales</taxon>
        <taxon>Fagaceae</taxon>
        <taxon>Quercus</taxon>
    </lineage>
</organism>
<keyword evidence="5 6" id="KW-0067">ATP-binding</keyword>
<feature type="compositionally biased region" description="Basic and acidic residues" evidence="7">
    <location>
        <begin position="419"/>
        <end position="457"/>
    </location>
</feature>
<accession>A0AAW0M663</accession>
<reference evidence="9" key="1">
    <citation type="submission" date="2017-12" db="EMBL/GenBank/DDBJ databases">
        <authorList>
            <person name="Barbosa P."/>
            <person name="Usie A."/>
            <person name="Ramos A.M."/>
        </authorList>
    </citation>
    <scope>NUCLEOTIDE SEQUENCE</scope>
    <source>
        <strain evidence="9">HL8</strain>
        <tissue evidence="9">Leaves</tissue>
    </source>
</reference>
<feature type="non-terminal residue" evidence="9">
    <location>
        <position position="1"/>
    </location>
</feature>
<dbReference type="GO" id="GO:0005524">
    <property type="term" value="F:ATP binding"/>
    <property type="evidence" value="ECO:0007669"/>
    <property type="project" value="UniProtKB-UniRule"/>
</dbReference>
<proteinExistence type="predicted"/>
<evidence type="ECO:0000259" key="8">
    <source>
        <dbReference type="PROSITE" id="PS50011"/>
    </source>
</evidence>
<dbReference type="GO" id="GO:0008353">
    <property type="term" value="F:RNA polymerase II CTD heptapeptide repeat kinase activity"/>
    <property type="evidence" value="ECO:0007669"/>
    <property type="project" value="TreeGrafter"/>
</dbReference>
<dbReference type="GO" id="GO:0000307">
    <property type="term" value="C:cyclin-dependent protein kinase holoenzyme complex"/>
    <property type="evidence" value="ECO:0007669"/>
    <property type="project" value="TreeGrafter"/>
</dbReference>
<feature type="domain" description="Protein kinase" evidence="8">
    <location>
        <begin position="98"/>
        <end position="377"/>
    </location>
</feature>
<evidence type="ECO:0000313" key="9">
    <source>
        <dbReference type="EMBL" id="KAK7859487.1"/>
    </source>
</evidence>
<evidence type="ECO:0000256" key="1">
    <source>
        <dbReference type="ARBA" id="ARBA00022527"/>
    </source>
</evidence>
<dbReference type="FunFam" id="3.30.200.20:FF:000021">
    <property type="entry name" value="probable serine/threonine-protein kinase At1g54610"/>
    <property type="match status" value="1"/>
</dbReference>
<dbReference type="SUPFAM" id="SSF56112">
    <property type="entry name" value="Protein kinase-like (PK-like)"/>
    <property type="match status" value="1"/>
</dbReference>
<feature type="region of interest" description="Disordered" evidence="7">
    <location>
        <begin position="402"/>
        <end position="549"/>
    </location>
</feature>
<dbReference type="PROSITE" id="PS00107">
    <property type="entry name" value="PROTEIN_KINASE_ATP"/>
    <property type="match status" value="1"/>
</dbReference>
<dbReference type="GO" id="GO:0032968">
    <property type="term" value="P:positive regulation of transcription elongation by RNA polymerase II"/>
    <property type="evidence" value="ECO:0007669"/>
    <property type="project" value="TreeGrafter"/>
</dbReference>
<feature type="compositionally biased region" description="Low complexity" evidence="7">
    <location>
        <begin position="476"/>
        <end position="502"/>
    </location>
</feature>
<dbReference type="PROSITE" id="PS50011">
    <property type="entry name" value="PROTEIN_KINASE_DOM"/>
    <property type="match status" value="1"/>
</dbReference>
<keyword evidence="2" id="KW-0808">Transferase</keyword>
<dbReference type="InterPro" id="IPR017441">
    <property type="entry name" value="Protein_kinase_ATP_BS"/>
</dbReference>
<dbReference type="InterPro" id="IPR050108">
    <property type="entry name" value="CDK"/>
</dbReference>
<dbReference type="InterPro" id="IPR000719">
    <property type="entry name" value="Prot_kinase_dom"/>
</dbReference>
<reference evidence="9" key="2">
    <citation type="journal article" date="2018" name="Sci. Data">
        <title>The draft genome sequence of cork oak.</title>
        <authorList>
            <person name="Ramos A.M."/>
            <person name="Usie A."/>
            <person name="Barbosa P."/>
            <person name="Barros P.M."/>
            <person name="Capote T."/>
            <person name="Chaves I."/>
            <person name="Simoes F."/>
            <person name="Abreu I."/>
            <person name="Carrasquinho I."/>
            <person name="Faro C."/>
            <person name="Guimaraes J.B."/>
            <person name="Mendonca D."/>
            <person name="Nobrega F."/>
            <person name="Rodrigues L."/>
            <person name="Saibo N.J.M."/>
            <person name="Varela M.C."/>
            <person name="Egas C."/>
            <person name="Matos J."/>
            <person name="Miguel C.M."/>
            <person name="Oliveira M.M."/>
            <person name="Ricardo C.P."/>
            <person name="Goncalves S."/>
        </authorList>
    </citation>
    <scope>NUCLEOTIDE SEQUENCE [LARGE SCALE GENOMIC DNA]</scope>
    <source>
        <strain evidence="9">HL8</strain>
    </source>
</reference>
<sequence>EPRLTHQGMGGAQAKPSNNSSHPRGLDKLKLQNGYVGKGGNMHREYGRKYNSGNVSRKEVPFMPIETVELVDGLPKWLTDNVPRKVLSTLVVKSADSYDKLFKVGQGTYSNVYKARDRDTNEIVALKKVRFDISQPDSVKFMAREMIFLHKLDHPNIIKLQGLATSRMHYSLYLVFDFMETDLATIIFRREERLTESQVKCYMHQLLSGLKYCHDSGIIHRYIKAANILIDKNGVLKIADFGLANNYRTNNPLTNRVVTLWYRAPELLLGAIYYKDGIDLWSAGCLLAEMLAGTAIMPGKTEVEQIDMIFRLCGTPSEEYWEKLELHKKFELPKYKRSLENAFRKFPESSLGLLRTLLALDPAHRGSASSALQDKFFYTSPLACALSELPVVYSKNEEVVEAKEERSYRKSRMKQRSRTHCERRGKDLDTEMPKEDSDFSTKKAEKSAEATVEKQEPGRIFSSSSSVEKPNSRAESPPLSTSSTSSSVKPSSQTESSSFLFSPDFTYTNQRMSLRTPDHPNAKKNIKNMIPIPISRTRSTANDDNDKNDMYKLKSVHRSASTREFRRTTSRFEVYAVDV</sequence>
<evidence type="ECO:0000256" key="5">
    <source>
        <dbReference type="ARBA" id="ARBA00022840"/>
    </source>
</evidence>
<evidence type="ECO:0000256" key="3">
    <source>
        <dbReference type="ARBA" id="ARBA00022741"/>
    </source>
</evidence>
<protein>
    <submittedName>
        <fullName evidence="9">Serine/threonine-protein kinase</fullName>
    </submittedName>
</protein>
<dbReference type="InterPro" id="IPR011009">
    <property type="entry name" value="Kinase-like_dom_sf"/>
</dbReference>
<keyword evidence="3 6" id="KW-0547">Nucleotide-binding</keyword>
<dbReference type="Pfam" id="PF00069">
    <property type="entry name" value="Pkinase"/>
    <property type="match status" value="1"/>
</dbReference>
<dbReference type="AlphaFoldDB" id="A0AAW0M663"/>
<dbReference type="FunFam" id="1.10.510.10:FF:000624">
    <property type="entry name" value="Mitogen-activated protein kinase"/>
    <property type="match status" value="1"/>
</dbReference>
<evidence type="ECO:0000256" key="7">
    <source>
        <dbReference type="SAM" id="MobiDB-lite"/>
    </source>
</evidence>